<dbReference type="Proteomes" id="UP001162992">
    <property type="component" value="Chromosome 22"/>
</dbReference>
<protein>
    <submittedName>
        <fullName evidence="1">Uncharacterized protein</fullName>
    </submittedName>
</protein>
<organism evidence="1 2">
    <name type="scientific">Diphasiastrum complanatum</name>
    <name type="common">Issler's clubmoss</name>
    <name type="synonym">Lycopodium complanatum</name>
    <dbReference type="NCBI Taxonomy" id="34168"/>
    <lineage>
        <taxon>Eukaryota</taxon>
        <taxon>Viridiplantae</taxon>
        <taxon>Streptophyta</taxon>
        <taxon>Embryophyta</taxon>
        <taxon>Tracheophyta</taxon>
        <taxon>Lycopodiopsida</taxon>
        <taxon>Lycopodiales</taxon>
        <taxon>Lycopodiaceae</taxon>
        <taxon>Lycopodioideae</taxon>
        <taxon>Diphasiastrum</taxon>
    </lineage>
</organism>
<gene>
    <name evidence="1" type="ORF">O6H91_22G062800</name>
</gene>
<proteinExistence type="predicted"/>
<keyword evidence="2" id="KW-1185">Reference proteome</keyword>
<dbReference type="EMBL" id="CM055113">
    <property type="protein sequence ID" value="KAJ7516559.1"/>
    <property type="molecule type" value="Genomic_DNA"/>
</dbReference>
<accession>A0ACC2AG96</accession>
<reference evidence="2" key="1">
    <citation type="journal article" date="2024" name="Proc. Natl. Acad. Sci. U.S.A.">
        <title>Extraordinary preservation of gene collinearity over three hundred million years revealed in homosporous lycophytes.</title>
        <authorList>
            <person name="Li C."/>
            <person name="Wickell D."/>
            <person name="Kuo L.Y."/>
            <person name="Chen X."/>
            <person name="Nie B."/>
            <person name="Liao X."/>
            <person name="Peng D."/>
            <person name="Ji J."/>
            <person name="Jenkins J."/>
            <person name="Williams M."/>
            <person name="Shu S."/>
            <person name="Plott C."/>
            <person name="Barry K."/>
            <person name="Rajasekar S."/>
            <person name="Grimwood J."/>
            <person name="Han X."/>
            <person name="Sun S."/>
            <person name="Hou Z."/>
            <person name="He W."/>
            <person name="Dai G."/>
            <person name="Sun C."/>
            <person name="Schmutz J."/>
            <person name="Leebens-Mack J.H."/>
            <person name="Li F.W."/>
            <person name="Wang L."/>
        </authorList>
    </citation>
    <scope>NUCLEOTIDE SEQUENCE [LARGE SCALE GENOMIC DNA]</scope>
    <source>
        <strain evidence="2">cv. PW_Plant_1</strain>
    </source>
</reference>
<sequence>MAMTHLMQRGGAFTQLGRRALRVLLQGVEQQQRLPWHVLPQAHNLMCNNNKAAAVDGLCPPIWRWMSSEAARNAEGALLRVAPDGNNANADEEMLTMIKSEIKRETDVGNTEDINRVPPSPFTMHEEPGVLEVVLHRKYELEDISIRCIYSSGTFPTDSDDEVEEQEILPEMVHMIVSVSKGVDEPVLELSCLTNGEELHIERVSCAKEQSSSHYAPEFVDLKENLQHQFNQFLKIRGINQEFCGYLMTLMPEKERQEYIGWLKRIESFVRS</sequence>
<evidence type="ECO:0000313" key="1">
    <source>
        <dbReference type="EMBL" id="KAJ7516559.1"/>
    </source>
</evidence>
<name>A0ACC2AG96_DIPCM</name>
<evidence type="ECO:0000313" key="2">
    <source>
        <dbReference type="Proteomes" id="UP001162992"/>
    </source>
</evidence>
<comment type="caution">
    <text evidence="1">The sequence shown here is derived from an EMBL/GenBank/DDBJ whole genome shotgun (WGS) entry which is preliminary data.</text>
</comment>